<dbReference type="PANTHER" id="PTHR31827">
    <property type="entry name" value="EMB|CAB89363.1"/>
    <property type="match status" value="1"/>
</dbReference>
<dbReference type="STRING" id="74557.A0A1W0A2P0"/>
<dbReference type="AlphaFoldDB" id="A0A1W0A2P0"/>
<sequence length="367" mass="40445">MLDVHHALLKLNKKTATCIFNECMKEAVPGSTKCAFHKRRKCCSQHNCNNQAYARDLCVRHGGKRKCAHASCTTAAHGGPFCVAHGGASGKRLCSIEGCGKQAHANRRCVRHGGGRRCCITGCSHYARARGVCRSHGHLSVAASTTLTKDKQDETCAAEDVHTVVAAFLHTVVDDTFLEDLHSIKTSKRCLYPPQSGLDKCAFHKRRKKCAVGGCDNQVYARGLCVRHGGKKVCEYPNCDNNVYGGTLCPHHGGQDSRRFCVVKGCTRQARSKRRCVRHGGGRKCKMVECEHHARVSGFCLGHCRPLELKPEPIDLTHIVKESKAIDKYVEPIQWTNVNAQTLTFTILSPRSCQFILQALPLEEVSN</sequence>
<reference evidence="1 2" key="1">
    <citation type="journal article" date="2014" name="Genome Biol. Evol.">
        <title>The secreted proteins of Achlya hypogyna and Thraustotheca clavata identify the ancestral oomycete secretome and reveal gene acquisitions by horizontal gene transfer.</title>
        <authorList>
            <person name="Misner I."/>
            <person name="Blouin N."/>
            <person name="Leonard G."/>
            <person name="Richards T.A."/>
            <person name="Lane C.E."/>
        </authorList>
    </citation>
    <scope>NUCLEOTIDE SEQUENCE [LARGE SCALE GENOMIC DNA]</scope>
    <source>
        <strain evidence="1 2">ATCC 34112</strain>
    </source>
</reference>
<dbReference type="EMBL" id="JNBS01000599">
    <property type="protein sequence ID" value="OQS04543.1"/>
    <property type="molecule type" value="Genomic_DNA"/>
</dbReference>
<gene>
    <name evidence="1" type="ORF">THRCLA_03230</name>
</gene>
<organism evidence="1 2">
    <name type="scientific">Thraustotheca clavata</name>
    <dbReference type="NCBI Taxonomy" id="74557"/>
    <lineage>
        <taxon>Eukaryota</taxon>
        <taxon>Sar</taxon>
        <taxon>Stramenopiles</taxon>
        <taxon>Oomycota</taxon>
        <taxon>Saprolegniomycetes</taxon>
        <taxon>Saprolegniales</taxon>
        <taxon>Achlyaceae</taxon>
        <taxon>Thraustotheca</taxon>
    </lineage>
</organism>
<dbReference type="PANTHER" id="PTHR31827:SF1">
    <property type="entry name" value="EMB|CAB89363.1"/>
    <property type="match status" value="1"/>
</dbReference>
<evidence type="ECO:0000313" key="2">
    <source>
        <dbReference type="Proteomes" id="UP000243217"/>
    </source>
</evidence>
<evidence type="ECO:0008006" key="3">
    <source>
        <dbReference type="Google" id="ProtNLM"/>
    </source>
</evidence>
<evidence type="ECO:0000313" key="1">
    <source>
        <dbReference type="EMBL" id="OQS04543.1"/>
    </source>
</evidence>
<keyword evidence="2" id="KW-1185">Reference proteome</keyword>
<dbReference type="OrthoDB" id="69459at2759"/>
<protein>
    <recommendedName>
        <fullName evidence="3">WRKY transcription factor 19</fullName>
    </recommendedName>
</protein>
<comment type="caution">
    <text evidence="1">The sequence shown here is derived from an EMBL/GenBank/DDBJ whole genome shotgun (WGS) entry which is preliminary data.</text>
</comment>
<proteinExistence type="predicted"/>
<name>A0A1W0A2P0_9STRA</name>
<accession>A0A1W0A2P0</accession>
<dbReference type="Proteomes" id="UP000243217">
    <property type="component" value="Unassembled WGS sequence"/>
</dbReference>